<organism evidence="1 2">
    <name type="scientific">Actinomadura fulvescens</name>
    <dbReference type="NCBI Taxonomy" id="46160"/>
    <lineage>
        <taxon>Bacteria</taxon>
        <taxon>Bacillati</taxon>
        <taxon>Actinomycetota</taxon>
        <taxon>Actinomycetes</taxon>
        <taxon>Streptosporangiales</taxon>
        <taxon>Thermomonosporaceae</taxon>
        <taxon>Actinomadura</taxon>
    </lineage>
</organism>
<protein>
    <submittedName>
        <fullName evidence="1">Uncharacterized protein</fullName>
    </submittedName>
</protein>
<accession>A0ABN3QXY4</accession>
<dbReference type="Proteomes" id="UP001501509">
    <property type="component" value="Unassembled WGS sequence"/>
</dbReference>
<dbReference type="EMBL" id="BAAATD010000024">
    <property type="protein sequence ID" value="GAA2638286.1"/>
    <property type="molecule type" value="Genomic_DNA"/>
</dbReference>
<dbReference type="RefSeq" id="WP_344549182.1">
    <property type="nucleotide sequence ID" value="NZ_BAAATD010000024.1"/>
</dbReference>
<name>A0ABN3QXY4_9ACTN</name>
<keyword evidence="2" id="KW-1185">Reference proteome</keyword>
<evidence type="ECO:0000313" key="1">
    <source>
        <dbReference type="EMBL" id="GAA2638286.1"/>
    </source>
</evidence>
<comment type="caution">
    <text evidence="1">The sequence shown here is derived from an EMBL/GenBank/DDBJ whole genome shotgun (WGS) entry which is preliminary data.</text>
</comment>
<proteinExistence type="predicted"/>
<sequence length="273" mass="30865">MNYVPAWDDPGSAWWAKADRARIHLDELSCEIAAFRDSSPYSVTPELTDVTDRLKFHQPFPVHFSTIVGDVVNNLRGALECLAFEVARQCHGGHLTAAQTRASSFPICKTPAAFEEFFTKKPGLYDERARKAFWAVQPFFIELAREYGVDVEVDYDERWAFAPLPRLNNVWNLDKHRRLALMAWWPHLLWWGSNGPTNRRMLPGDGTLADGSVLICIEGQDEGQGTEISHAAIHAPPPPTAITLPSRVEPPAAYAMHVERRVTRHGERMWSAH</sequence>
<gene>
    <name evidence="1" type="ORF">GCM10010411_92770</name>
</gene>
<evidence type="ECO:0000313" key="2">
    <source>
        <dbReference type="Proteomes" id="UP001501509"/>
    </source>
</evidence>
<reference evidence="1 2" key="1">
    <citation type="journal article" date="2019" name="Int. J. Syst. Evol. Microbiol.">
        <title>The Global Catalogue of Microorganisms (GCM) 10K type strain sequencing project: providing services to taxonomists for standard genome sequencing and annotation.</title>
        <authorList>
            <consortium name="The Broad Institute Genomics Platform"/>
            <consortium name="The Broad Institute Genome Sequencing Center for Infectious Disease"/>
            <person name="Wu L."/>
            <person name="Ma J."/>
        </authorList>
    </citation>
    <scope>NUCLEOTIDE SEQUENCE [LARGE SCALE GENOMIC DNA]</scope>
    <source>
        <strain evidence="1 2">JCM 6833</strain>
    </source>
</reference>